<dbReference type="PROSITE" id="PS51011">
    <property type="entry name" value="ARID"/>
    <property type="match status" value="1"/>
</dbReference>
<keyword evidence="4" id="KW-0539">Nucleus</keyword>
<organism evidence="7 8">
    <name type="scientific">Diversispora eburnea</name>
    <dbReference type="NCBI Taxonomy" id="1213867"/>
    <lineage>
        <taxon>Eukaryota</taxon>
        <taxon>Fungi</taxon>
        <taxon>Fungi incertae sedis</taxon>
        <taxon>Mucoromycota</taxon>
        <taxon>Glomeromycotina</taxon>
        <taxon>Glomeromycetes</taxon>
        <taxon>Diversisporales</taxon>
        <taxon>Diversisporaceae</taxon>
        <taxon>Diversispora</taxon>
    </lineage>
</organism>
<keyword evidence="2" id="KW-0805">Transcription regulation</keyword>
<name>A0A9N9A8R9_9GLOM</name>
<gene>
    <name evidence="7" type="ORF">DEBURN_LOCUS5797</name>
</gene>
<dbReference type="Pfam" id="PF01388">
    <property type="entry name" value="ARID"/>
    <property type="match status" value="1"/>
</dbReference>
<feature type="compositionally biased region" description="Polar residues" evidence="5">
    <location>
        <begin position="143"/>
        <end position="169"/>
    </location>
</feature>
<evidence type="ECO:0000259" key="6">
    <source>
        <dbReference type="PROSITE" id="PS51011"/>
    </source>
</evidence>
<evidence type="ECO:0000256" key="1">
    <source>
        <dbReference type="ARBA" id="ARBA00022853"/>
    </source>
</evidence>
<reference evidence="7" key="1">
    <citation type="submission" date="2021-06" db="EMBL/GenBank/DDBJ databases">
        <authorList>
            <person name="Kallberg Y."/>
            <person name="Tangrot J."/>
            <person name="Rosling A."/>
        </authorList>
    </citation>
    <scope>NUCLEOTIDE SEQUENCE</scope>
    <source>
        <strain evidence="7">AZ414A</strain>
    </source>
</reference>
<dbReference type="GO" id="GO:0016586">
    <property type="term" value="C:RSC-type complex"/>
    <property type="evidence" value="ECO:0007669"/>
    <property type="project" value="TreeGrafter"/>
</dbReference>
<dbReference type="GO" id="GO:0003677">
    <property type="term" value="F:DNA binding"/>
    <property type="evidence" value="ECO:0007669"/>
    <property type="project" value="InterPro"/>
</dbReference>
<dbReference type="OrthoDB" id="338531at2759"/>
<evidence type="ECO:0000313" key="8">
    <source>
        <dbReference type="Proteomes" id="UP000789706"/>
    </source>
</evidence>
<dbReference type="PANTHER" id="PTHR22970">
    <property type="entry name" value="AT-RICH INTERACTIVE DOMAIN-CONTAINING PROTEIN 2"/>
    <property type="match status" value="1"/>
</dbReference>
<feature type="region of interest" description="Disordered" evidence="5">
    <location>
        <begin position="139"/>
        <end position="204"/>
    </location>
</feature>
<dbReference type="InterPro" id="IPR016024">
    <property type="entry name" value="ARM-type_fold"/>
</dbReference>
<dbReference type="SMART" id="SM00501">
    <property type="entry name" value="BRIGHT"/>
    <property type="match status" value="1"/>
</dbReference>
<evidence type="ECO:0000256" key="2">
    <source>
        <dbReference type="ARBA" id="ARBA00023015"/>
    </source>
</evidence>
<dbReference type="AlphaFoldDB" id="A0A9N9A8R9"/>
<keyword evidence="3" id="KW-0804">Transcription</keyword>
<dbReference type="Proteomes" id="UP000789706">
    <property type="component" value="Unassembled WGS sequence"/>
</dbReference>
<accession>A0A9N9A8R9</accession>
<evidence type="ECO:0000256" key="3">
    <source>
        <dbReference type="ARBA" id="ARBA00023163"/>
    </source>
</evidence>
<dbReference type="SUPFAM" id="SSF46774">
    <property type="entry name" value="ARID-like"/>
    <property type="match status" value="1"/>
</dbReference>
<protein>
    <submittedName>
        <fullName evidence="7">7912_t:CDS:1</fullName>
    </submittedName>
</protein>
<feature type="compositionally biased region" description="Polar residues" evidence="5">
    <location>
        <begin position="179"/>
        <end position="202"/>
    </location>
</feature>
<evidence type="ECO:0000256" key="4">
    <source>
        <dbReference type="ARBA" id="ARBA00023242"/>
    </source>
</evidence>
<evidence type="ECO:0000256" key="5">
    <source>
        <dbReference type="SAM" id="MobiDB-lite"/>
    </source>
</evidence>
<proteinExistence type="predicted"/>
<dbReference type="EMBL" id="CAJVPK010000538">
    <property type="protein sequence ID" value="CAG8523778.1"/>
    <property type="molecule type" value="Genomic_DNA"/>
</dbReference>
<dbReference type="PANTHER" id="PTHR22970:SF14">
    <property type="entry name" value="AT-RICH INTERACTIVE DOMAIN-CONTAINING PROTEIN 2"/>
    <property type="match status" value="1"/>
</dbReference>
<keyword evidence="8" id="KW-1185">Reference proteome</keyword>
<evidence type="ECO:0000313" key="7">
    <source>
        <dbReference type="EMBL" id="CAG8523778.1"/>
    </source>
</evidence>
<dbReference type="InterPro" id="IPR001606">
    <property type="entry name" value="ARID_dom"/>
</dbReference>
<dbReference type="Gene3D" id="1.25.10.10">
    <property type="entry name" value="Leucine-rich Repeat Variant"/>
    <property type="match status" value="1"/>
</dbReference>
<dbReference type="SMART" id="SM01014">
    <property type="entry name" value="ARID"/>
    <property type="match status" value="1"/>
</dbReference>
<comment type="caution">
    <text evidence="7">The sequence shown here is derived from an EMBL/GenBank/DDBJ whole genome shotgun (WGS) entry which is preliminary data.</text>
</comment>
<dbReference type="InterPro" id="IPR036431">
    <property type="entry name" value="ARID_dom_sf"/>
</dbReference>
<sequence>MSKRARITRTNENFVNLQKDRLPGTPRPIKPVEDSIERTQEYYDFMKDLEEFHKNHGTPLQKEPVLGSKKLDLYRIYKMVIENGGCEKICLEKSWKKICEPFNFPATCTNSAYVMKNVYIKFLEAYEMEKHWGKRVPYGGLPSRNQTTPTPQVTHPNQSPASQYLTDMSTPPRRPIPTDNIQEPGTPGQTYNASTPVPSYSNYDPPRGHHNRILLALKSQLENEIEWAFEILVQLSSDETVNFHLDKIPGLVEVVLSFVSPLYKDVRKLTGIESGSILAIDNSKESDHLELMVNEYLSSPAKGDQLKRILQIFLVFRNVSLNDYNAKFMAGHKTLRKYLIEALLLPEIERLCELKHYCLEAVANISRNITLKNSQDELITTLPKLLYSKDSLIVLLAVNSMTNLASNEYNADHMREIDPATVQRLVQLLLIDDDDELILAVLDWFYQFTTYESSAYTIVQSAPGNFVRLLINFLRHGANDEDFLNDQRTSGEKNPYFIRGDFETYPEPYRTLEWLKLYYIESPFDGVLQTDIWYAYREQFMHSQSPMMPAAEVIKHVSQAFPLSRAVAIDTADGIQFTSENDLYSHVINDHVNNVCDFQYGCHWMGCHRFPFGSDNRLSVIAHIKTHFPVTPDEGDNSKKRKKSPKIKALSKYGKNNGIITHRTYVTSDINGDAIGVPLTASLILRNLSISRKNLHYFEAYEQELTDMLANCVGLSKHLAETLSNLKSV</sequence>
<dbReference type="Gene3D" id="1.10.150.60">
    <property type="entry name" value="ARID DNA-binding domain"/>
    <property type="match status" value="1"/>
</dbReference>
<dbReference type="InterPro" id="IPR052406">
    <property type="entry name" value="Chromatin_Remodeling_Comp"/>
</dbReference>
<feature type="domain" description="ARID" evidence="6">
    <location>
        <begin position="39"/>
        <end position="131"/>
    </location>
</feature>
<dbReference type="GO" id="GO:0006325">
    <property type="term" value="P:chromatin organization"/>
    <property type="evidence" value="ECO:0007669"/>
    <property type="project" value="UniProtKB-KW"/>
</dbReference>
<dbReference type="SUPFAM" id="SSF48371">
    <property type="entry name" value="ARM repeat"/>
    <property type="match status" value="1"/>
</dbReference>
<keyword evidence="1" id="KW-0156">Chromatin regulator</keyword>
<dbReference type="InterPro" id="IPR011989">
    <property type="entry name" value="ARM-like"/>
</dbReference>